<dbReference type="PROSITE" id="PS50893">
    <property type="entry name" value="ABC_TRANSPORTER_2"/>
    <property type="match status" value="1"/>
</dbReference>
<dbReference type="PANTHER" id="PTHR42711:SF10">
    <property type="entry name" value="ABC TRANSPORTER ATP-BINDING PROTEIN"/>
    <property type="match status" value="1"/>
</dbReference>
<evidence type="ECO:0000256" key="3">
    <source>
        <dbReference type="ARBA" id="ARBA00022840"/>
    </source>
</evidence>
<dbReference type="EMBL" id="CP012332">
    <property type="protein sequence ID" value="AKU92429.1"/>
    <property type="molecule type" value="Genomic_DNA"/>
</dbReference>
<dbReference type="AlphaFoldDB" id="A0A0K1PH30"/>
<sequence>MNVPPPVVELDGLTKRYGDLTALDAVTLDIRAGEIFALLGPNGAGKTTLIGCVSGLVIPTAGTARVLGRDTQREYRETRRVVGLVPQEINFDPFFTVEETLRFQAGYFGVKLSEARLAEILDALDLGRKRKAGTRELSGGMKRRLLIGKALVHDPKVLFLDEPTAGVDVELRRDLWKYVRRLRDQGTTVVLTTHYLEEAEALADRIGMIDRGKLLLVEEKAALMRRLGRRTLRLQLAEPLTRLPGALEAKGARLVETGMVIELEQPLSEELGPVVAAALEAGLSVRDVETRRTGLEEIYVGLLSKDGVRP</sequence>
<dbReference type="InterPro" id="IPR003439">
    <property type="entry name" value="ABC_transporter-like_ATP-bd"/>
</dbReference>
<evidence type="ECO:0000256" key="1">
    <source>
        <dbReference type="ARBA" id="ARBA00022448"/>
    </source>
</evidence>
<dbReference type="PATRIC" id="fig|1391653.3.peg.2933"/>
<dbReference type="RefSeq" id="WP_050726598.1">
    <property type="nucleotide sequence ID" value="NZ_CP012332.1"/>
</dbReference>
<keyword evidence="1" id="KW-0813">Transport</keyword>
<evidence type="ECO:0000256" key="2">
    <source>
        <dbReference type="ARBA" id="ARBA00022741"/>
    </source>
</evidence>
<dbReference type="SUPFAM" id="SSF52540">
    <property type="entry name" value="P-loop containing nucleoside triphosphate hydrolases"/>
    <property type="match status" value="1"/>
</dbReference>
<dbReference type="Proteomes" id="UP000055590">
    <property type="component" value="Chromosome"/>
</dbReference>
<dbReference type="InterPro" id="IPR027417">
    <property type="entry name" value="P-loop_NTPase"/>
</dbReference>
<keyword evidence="6" id="KW-1185">Reference proteome</keyword>
<protein>
    <submittedName>
        <fullName evidence="5">ABC transporter ATP-binding protein</fullName>
    </submittedName>
</protein>
<dbReference type="OrthoDB" id="9805130at2"/>
<dbReference type="PROSITE" id="PS00211">
    <property type="entry name" value="ABC_TRANSPORTER_1"/>
    <property type="match status" value="1"/>
</dbReference>
<dbReference type="Gene3D" id="3.40.50.300">
    <property type="entry name" value="P-loop containing nucleotide triphosphate hydrolases"/>
    <property type="match status" value="1"/>
</dbReference>
<organism evidence="5 6">
    <name type="scientific">Vulgatibacter incomptus</name>
    <dbReference type="NCBI Taxonomy" id="1391653"/>
    <lineage>
        <taxon>Bacteria</taxon>
        <taxon>Pseudomonadati</taxon>
        <taxon>Myxococcota</taxon>
        <taxon>Myxococcia</taxon>
        <taxon>Myxococcales</taxon>
        <taxon>Cystobacterineae</taxon>
        <taxon>Vulgatibacteraceae</taxon>
        <taxon>Vulgatibacter</taxon>
    </lineage>
</organism>
<name>A0A0K1PH30_9BACT</name>
<evidence type="ECO:0000313" key="5">
    <source>
        <dbReference type="EMBL" id="AKU92429.1"/>
    </source>
</evidence>
<gene>
    <name evidence="5" type="ORF">AKJ08_2816</name>
</gene>
<reference evidence="5 6" key="1">
    <citation type="submission" date="2015-08" db="EMBL/GenBank/DDBJ databases">
        <authorList>
            <person name="Babu N.S."/>
            <person name="Beckwith C.J."/>
            <person name="Beseler K.G."/>
            <person name="Brison A."/>
            <person name="Carone J.V."/>
            <person name="Caskin T.P."/>
            <person name="Diamond M."/>
            <person name="Durham M.E."/>
            <person name="Foxe J.M."/>
            <person name="Go M."/>
            <person name="Henderson B.A."/>
            <person name="Jones I.B."/>
            <person name="McGettigan J.A."/>
            <person name="Micheletti S.J."/>
            <person name="Nasrallah M.E."/>
            <person name="Ortiz D."/>
            <person name="Piller C.R."/>
            <person name="Privatt S.R."/>
            <person name="Schneider S.L."/>
            <person name="Sharp S."/>
            <person name="Smith T.C."/>
            <person name="Stanton J.D."/>
            <person name="Ullery H.E."/>
            <person name="Wilson R.J."/>
            <person name="Serrano M.G."/>
            <person name="Buck G."/>
            <person name="Lee V."/>
            <person name="Wang Y."/>
            <person name="Carvalho R."/>
            <person name="Voegtly L."/>
            <person name="Shi R."/>
            <person name="Duckworth R."/>
            <person name="Johnson A."/>
            <person name="Loviza R."/>
            <person name="Walstead R."/>
            <person name="Shah Z."/>
            <person name="Kiflezghi M."/>
            <person name="Wade K."/>
            <person name="Ball S.L."/>
            <person name="Bradley K.W."/>
            <person name="Asai D.J."/>
            <person name="Bowman C.A."/>
            <person name="Russell D.A."/>
            <person name="Pope W.H."/>
            <person name="Jacobs-Sera D."/>
            <person name="Hendrix R.W."/>
            <person name="Hatfull G.F."/>
        </authorList>
    </citation>
    <scope>NUCLEOTIDE SEQUENCE [LARGE SCALE GENOMIC DNA]</scope>
    <source>
        <strain evidence="5 6">DSM 27710</strain>
    </source>
</reference>
<dbReference type="PANTHER" id="PTHR42711">
    <property type="entry name" value="ABC TRANSPORTER ATP-BINDING PROTEIN"/>
    <property type="match status" value="1"/>
</dbReference>
<evidence type="ECO:0000259" key="4">
    <source>
        <dbReference type="PROSITE" id="PS50893"/>
    </source>
</evidence>
<accession>A0A0K1PH30</accession>
<dbReference type="STRING" id="1391653.AKJ08_2816"/>
<dbReference type="KEGG" id="vin:AKJ08_2816"/>
<dbReference type="GO" id="GO:0016887">
    <property type="term" value="F:ATP hydrolysis activity"/>
    <property type="evidence" value="ECO:0007669"/>
    <property type="project" value="InterPro"/>
</dbReference>
<keyword evidence="3 5" id="KW-0067">ATP-binding</keyword>
<dbReference type="GO" id="GO:0005524">
    <property type="term" value="F:ATP binding"/>
    <property type="evidence" value="ECO:0007669"/>
    <property type="project" value="UniProtKB-KW"/>
</dbReference>
<dbReference type="CDD" id="cd03230">
    <property type="entry name" value="ABC_DR_subfamily_A"/>
    <property type="match status" value="1"/>
</dbReference>
<dbReference type="InterPro" id="IPR017871">
    <property type="entry name" value="ABC_transporter-like_CS"/>
</dbReference>
<evidence type="ECO:0000313" key="6">
    <source>
        <dbReference type="Proteomes" id="UP000055590"/>
    </source>
</evidence>
<keyword evidence="2" id="KW-0547">Nucleotide-binding</keyword>
<dbReference type="SMART" id="SM00382">
    <property type="entry name" value="AAA"/>
    <property type="match status" value="1"/>
</dbReference>
<proteinExistence type="predicted"/>
<dbReference type="Pfam" id="PF00005">
    <property type="entry name" value="ABC_tran"/>
    <property type="match status" value="1"/>
</dbReference>
<dbReference type="InterPro" id="IPR050763">
    <property type="entry name" value="ABC_transporter_ATP-binding"/>
</dbReference>
<feature type="domain" description="ABC transporter" evidence="4">
    <location>
        <begin position="8"/>
        <end position="236"/>
    </location>
</feature>
<dbReference type="InterPro" id="IPR003593">
    <property type="entry name" value="AAA+_ATPase"/>
</dbReference>